<dbReference type="OrthoDB" id="6614653at2759"/>
<evidence type="ECO:0000259" key="2">
    <source>
        <dbReference type="Pfam" id="PF00501"/>
    </source>
</evidence>
<evidence type="ECO:0000313" key="3">
    <source>
        <dbReference type="EMBL" id="KAF7556725.1"/>
    </source>
</evidence>
<sequence>MAATWQTTFPNDHMLAKLLNTAKSTDEDIIHDAYGFDKTYAQLLGDIVKTRDSLRACLPPASLNSQGLLNQDDLYIAILTSSGYEFTVALLAVRALGGAGMPFAPKIPLDEAKTFVKSAKSKCILSSRFLIDKGNQISKHIQQDGHGAISVLPISSDAPSLAALEVDIDESLQVNPQSPGLVICTSGTTGPPKGAVLPKCWLNIPSRLEPDGASISHRPPHWIGGATKKITHMGFNPGLLRQLKDVYTYELMNLPDDEREQYLNGFRNIVKMSSSGSMLPPQLQQFWTTLSGRSFEILYGSTETGLVALKADAQKPSKLEHSIGTPWPGVSIKLSEGDEGEILVKHPMIFLYYLGNEEATEAAFDDEGYVKLGIMRILSKASLEMNSISHDALTLHRIRSDLSTTLSDYMLPEQLRIMEDGEEVPQTVSLKPIKREILKQYFGVTGL</sequence>
<dbReference type="GO" id="GO:0006631">
    <property type="term" value="P:fatty acid metabolic process"/>
    <property type="evidence" value="ECO:0007669"/>
    <property type="project" value="TreeGrafter"/>
</dbReference>
<dbReference type="AlphaFoldDB" id="A0A9P5LFK0"/>
<dbReference type="InterPro" id="IPR042099">
    <property type="entry name" value="ANL_N_sf"/>
</dbReference>
<proteinExistence type="inferred from homology"/>
<evidence type="ECO:0000313" key="4">
    <source>
        <dbReference type="Proteomes" id="UP000722485"/>
    </source>
</evidence>
<reference evidence="3" key="1">
    <citation type="submission" date="2020-03" db="EMBL/GenBank/DDBJ databases">
        <title>Draft Genome Sequence of Cylindrodendrum hubeiense.</title>
        <authorList>
            <person name="Buettner E."/>
            <person name="Kellner H."/>
        </authorList>
    </citation>
    <scope>NUCLEOTIDE SEQUENCE</scope>
    <source>
        <strain evidence="3">IHI 201604</strain>
    </source>
</reference>
<dbReference type="SUPFAM" id="SSF56801">
    <property type="entry name" value="Acetyl-CoA synthetase-like"/>
    <property type="match status" value="1"/>
</dbReference>
<dbReference type="Proteomes" id="UP000722485">
    <property type="component" value="Unassembled WGS sequence"/>
</dbReference>
<feature type="domain" description="AMP-dependent synthetase/ligase" evidence="2">
    <location>
        <begin position="62"/>
        <end position="197"/>
    </location>
</feature>
<dbReference type="PANTHER" id="PTHR43201:SF8">
    <property type="entry name" value="ACYL-COA SYNTHETASE FAMILY MEMBER 3"/>
    <property type="match status" value="1"/>
</dbReference>
<dbReference type="InterPro" id="IPR000873">
    <property type="entry name" value="AMP-dep_synth/lig_dom"/>
</dbReference>
<dbReference type="EMBL" id="JAANBB010000010">
    <property type="protein sequence ID" value="KAF7556725.1"/>
    <property type="molecule type" value="Genomic_DNA"/>
</dbReference>
<feature type="domain" description="AMP-dependent synthetase/ligase" evidence="2">
    <location>
        <begin position="228"/>
        <end position="354"/>
    </location>
</feature>
<dbReference type="Gene3D" id="3.40.50.12780">
    <property type="entry name" value="N-terminal domain of ligase-like"/>
    <property type="match status" value="1"/>
</dbReference>
<comment type="similarity">
    <text evidence="1">Belongs to the ATP-dependent AMP-binding enzyme family.</text>
</comment>
<accession>A0A9P5LFK0</accession>
<dbReference type="GO" id="GO:0031956">
    <property type="term" value="F:medium-chain fatty acid-CoA ligase activity"/>
    <property type="evidence" value="ECO:0007669"/>
    <property type="project" value="TreeGrafter"/>
</dbReference>
<keyword evidence="4" id="KW-1185">Reference proteome</keyword>
<evidence type="ECO:0000256" key="1">
    <source>
        <dbReference type="ARBA" id="ARBA00006432"/>
    </source>
</evidence>
<protein>
    <recommendedName>
        <fullName evidence="2">AMP-dependent synthetase/ligase domain-containing protein</fullName>
    </recommendedName>
</protein>
<name>A0A9P5LFK0_9HYPO</name>
<dbReference type="Gene3D" id="3.40.50.980">
    <property type="match status" value="1"/>
</dbReference>
<organism evidence="3 4">
    <name type="scientific">Cylindrodendrum hubeiense</name>
    <dbReference type="NCBI Taxonomy" id="595255"/>
    <lineage>
        <taxon>Eukaryota</taxon>
        <taxon>Fungi</taxon>
        <taxon>Dikarya</taxon>
        <taxon>Ascomycota</taxon>
        <taxon>Pezizomycotina</taxon>
        <taxon>Sordariomycetes</taxon>
        <taxon>Hypocreomycetidae</taxon>
        <taxon>Hypocreales</taxon>
        <taxon>Nectriaceae</taxon>
        <taxon>Cylindrodendrum</taxon>
    </lineage>
</organism>
<dbReference type="PANTHER" id="PTHR43201">
    <property type="entry name" value="ACYL-COA SYNTHETASE"/>
    <property type="match status" value="1"/>
</dbReference>
<gene>
    <name evidence="3" type="ORF">G7Z17_g1218</name>
</gene>
<dbReference type="InterPro" id="IPR020845">
    <property type="entry name" value="AMP-binding_CS"/>
</dbReference>
<dbReference type="Pfam" id="PF00501">
    <property type="entry name" value="AMP-binding"/>
    <property type="match status" value="2"/>
</dbReference>
<dbReference type="PROSITE" id="PS00455">
    <property type="entry name" value="AMP_BINDING"/>
    <property type="match status" value="1"/>
</dbReference>
<comment type="caution">
    <text evidence="3">The sequence shown here is derived from an EMBL/GenBank/DDBJ whole genome shotgun (WGS) entry which is preliminary data.</text>
</comment>